<name>Q16Q85_AEDAE</name>
<dbReference type="STRING" id="7159.Q16Q85"/>
<reference evidence="2" key="2">
    <citation type="journal article" date="2007" name="Science">
        <title>Genome sequence of Aedes aegypti, a major arbovirus vector.</title>
        <authorList>
            <person name="Nene V."/>
            <person name="Wortman J.R."/>
            <person name="Lawson D."/>
            <person name="Haas B."/>
            <person name="Kodira C."/>
            <person name="Tu Z.J."/>
            <person name="Loftus B."/>
            <person name="Xi Z."/>
            <person name="Megy K."/>
            <person name="Grabherr M."/>
            <person name="Ren Q."/>
            <person name="Zdobnov E.M."/>
            <person name="Lobo N.F."/>
            <person name="Campbell K.S."/>
            <person name="Brown S.E."/>
            <person name="Bonaldo M.F."/>
            <person name="Zhu J."/>
            <person name="Sinkins S.P."/>
            <person name="Hogenkamp D.G."/>
            <person name="Amedeo P."/>
            <person name="Arensburger P."/>
            <person name="Atkinson P.W."/>
            <person name="Bidwell S."/>
            <person name="Biedler J."/>
            <person name="Birney E."/>
            <person name="Bruggner R.V."/>
            <person name="Costas J."/>
            <person name="Coy M.R."/>
            <person name="Crabtree J."/>
            <person name="Crawford M."/>
            <person name="Debruyn B."/>
            <person name="Decaprio D."/>
            <person name="Eiglmeier K."/>
            <person name="Eisenstadt E."/>
            <person name="El-Dorry H."/>
            <person name="Gelbart W.M."/>
            <person name="Gomes S.L."/>
            <person name="Hammond M."/>
            <person name="Hannick L.I."/>
            <person name="Hogan J.R."/>
            <person name="Holmes M.H."/>
            <person name="Jaffe D."/>
            <person name="Johnston J.S."/>
            <person name="Kennedy R.C."/>
            <person name="Koo H."/>
            <person name="Kravitz S."/>
            <person name="Kriventseva E.V."/>
            <person name="Kulp D."/>
            <person name="Labutti K."/>
            <person name="Lee E."/>
            <person name="Li S."/>
            <person name="Lovin D.D."/>
            <person name="Mao C."/>
            <person name="Mauceli E."/>
            <person name="Menck C.F."/>
            <person name="Miller J.R."/>
            <person name="Montgomery P."/>
            <person name="Mori A."/>
            <person name="Nascimento A.L."/>
            <person name="Naveira H.F."/>
            <person name="Nusbaum C."/>
            <person name="O'leary S."/>
            <person name="Orvis J."/>
            <person name="Pertea M."/>
            <person name="Quesneville H."/>
            <person name="Reidenbach K.R."/>
            <person name="Rogers Y.H."/>
            <person name="Roth C.W."/>
            <person name="Schneider J.R."/>
            <person name="Schatz M."/>
            <person name="Shumway M."/>
            <person name="Stanke M."/>
            <person name="Stinson E.O."/>
            <person name="Tubio J.M."/>
            <person name="Vanzee J.P."/>
            <person name="Verjovski-Almeida S."/>
            <person name="Werner D."/>
            <person name="White O."/>
            <person name="Wyder S."/>
            <person name="Zeng Q."/>
            <person name="Zhao Q."/>
            <person name="Zhao Y."/>
            <person name="Hill C.A."/>
            <person name="Raikhel A.S."/>
            <person name="Soares M.B."/>
            <person name="Knudson D.L."/>
            <person name="Lee N.H."/>
            <person name="Galagan J."/>
            <person name="Salzberg S.L."/>
            <person name="Paulsen I.T."/>
            <person name="Dimopoulos G."/>
            <person name="Collins F.H."/>
            <person name="Birren B."/>
            <person name="Fraser-Liggett C.M."/>
            <person name="Severson D.W."/>
        </authorList>
    </citation>
    <scope>NUCLEOTIDE SEQUENCE [LARGE SCALE GENOMIC DNA]</scope>
    <source>
        <strain evidence="2">Liverpool</strain>
    </source>
</reference>
<dbReference type="OMA" id="ERREFYC"/>
<organism evidence="2 3">
    <name type="scientific">Aedes aegypti</name>
    <name type="common">Yellowfever mosquito</name>
    <name type="synonym">Culex aegypti</name>
    <dbReference type="NCBI Taxonomy" id="7159"/>
    <lineage>
        <taxon>Eukaryota</taxon>
        <taxon>Metazoa</taxon>
        <taxon>Ecdysozoa</taxon>
        <taxon>Arthropoda</taxon>
        <taxon>Hexapoda</taxon>
        <taxon>Insecta</taxon>
        <taxon>Pterygota</taxon>
        <taxon>Neoptera</taxon>
        <taxon>Endopterygota</taxon>
        <taxon>Diptera</taxon>
        <taxon>Nematocera</taxon>
        <taxon>Culicoidea</taxon>
        <taxon>Culicidae</taxon>
        <taxon>Culicinae</taxon>
        <taxon>Aedini</taxon>
        <taxon>Aedes</taxon>
        <taxon>Stegomyia</taxon>
    </lineage>
</organism>
<evidence type="ECO:0000256" key="1">
    <source>
        <dbReference type="SAM" id="MobiDB-lite"/>
    </source>
</evidence>
<dbReference type="Proteomes" id="UP000682892">
    <property type="component" value="Unassembled WGS sequence"/>
</dbReference>
<feature type="compositionally biased region" description="Low complexity" evidence="1">
    <location>
        <begin position="64"/>
        <end position="87"/>
    </location>
</feature>
<reference evidence="2" key="3">
    <citation type="submission" date="2012-09" db="EMBL/GenBank/DDBJ databases">
        <authorList>
            <consortium name="VectorBase"/>
        </authorList>
    </citation>
    <scope>NUCLEOTIDE SEQUENCE</scope>
    <source>
        <strain evidence="2">Liverpool</strain>
    </source>
</reference>
<sequence>MHFSTDLMSSKPTQRLTHIHENKQSLLPPLRLPKLKKLKQWNGSSILNLSQLTRLPSRTRNVGTVPSVATPSTSSSRSNSAVASISNGTKGHARKRSDISIISASVPSAVGNGSLGLYALKCDRNAAKRGILLNLPRKMVAVVGGETASGSCYQSEEMVHEKFSPCKKVVEPPPRRKRMRKKLEQQRQETQGQLNALQARGGEVYLGDQLLQRNRSELFRIVERGSNENVNQGVGEKLAPPTGSLQRGWKTRSADNILTLKKRYQEEVVESDSDVEQVRSLKVVRNRVWKESKGLKYSESMESDSEETVKLKKNVRSQFKKASEFSIDNNSDEIQVRFKRNESTESEGVPKPVPLPLPNRVVALRQEGAKSEVKIIPKLPETPPPKPVEKFATSLDFADNFKPLASVLQESIKSTDLKRKWINDFLTESDEEPANPKQSVVSLKNQQSNEFLSKKFAMINKFDKQLEALETGKKLMSNESNDSVNLFQKTNADFEEFDKLFNDGESEAQLRSFDSIKKNVDNEQITYINQFKADQLRFSSSSMDSDAARVVPIPPPLPPPVVPKPTNGALPKSTVMIQDYYDKKLQRVRYVSSPSPSRCFDDDSSTEEQTEAVNNNIVLPLSIINRTIVDNRFTTEQVPTSATAVTEGTHSVNEPNQNIYPATYNQPASNDHISCNLHNIDDPSYVGHNQADTSDSTNNHSHNVFIVGETFKRSQEPTAVKRYVNYKFDDYCKIEREKKLGDPPAVARVPARVFNLSSFQDSCYIEEDVVII</sequence>
<gene>
    <name evidence="2" type="ORF">AaeL_AAEL011366</name>
</gene>
<feature type="region of interest" description="Disordered" evidence="1">
    <location>
        <begin position="60"/>
        <end position="91"/>
    </location>
</feature>
<dbReference type="PhylomeDB" id="Q16Q85"/>
<feature type="compositionally biased region" description="Polar residues" evidence="1">
    <location>
        <begin position="1"/>
        <end position="16"/>
    </location>
</feature>
<evidence type="ECO:0000313" key="2">
    <source>
        <dbReference type="EMBL" id="EAT36559.1"/>
    </source>
</evidence>
<proteinExistence type="predicted"/>
<accession>Q16Q85</accession>
<dbReference type="AlphaFoldDB" id="Q16Q85"/>
<evidence type="ECO:0000313" key="3">
    <source>
        <dbReference type="Proteomes" id="UP000682892"/>
    </source>
</evidence>
<dbReference type="PaxDb" id="7159-AAEL011366-PA"/>
<dbReference type="eggNOG" id="ENOG502TCX3">
    <property type="taxonomic scope" value="Eukaryota"/>
</dbReference>
<protein>
    <submittedName>
        <fullName evidence="2">AAEL011366-PA</fullName>
    </submittedName>
</protein>
<dbReference type="HOGENOM" id="CLU_369712_0_0_1"/>
<feature type="region of interest" description="Disordered" evidence="1">
    <location>
        <begin position="1"/>
        <end position="22"/>
    </location>
</feature>
<dbReference type="VEuPathDB" id="VectorBase:AAEL011366"/>
<reference evidence="2" key="1">
    <citation type="submission" date="2005-10" db="EMBL/GenBank/DDBJ databases">
        <authorList>
            <person name="Loftus B.J."/>
            <person name="Nene V.M."/>
            <person name="Hannick L.I."/>
            <person name="Bidwell S."/>
            <person name="Haas B."/>
            <person name="Amedeo P."/>
            <person name="Orvis J."/>
            <person name="Wortman J.R."/>
            <person name="White O.R."/>
            <person name="Salzberg S."/>
            <person name="Shumway M."/>
            <person name="Koo H."/>
            <person name="Zhao Y."/>
            <person name="Holmes M."/>
            <person name="Miller J."/>
            <person name="Schatz M."/>
            <person name="Pop M."/>
            <person name="Pai G."/>
            <person name="Utterback T."/>
            <person name="Rogers Y.-H."/>
            <person name="Kravitz S."/>
            <person name="Fraser C.M."/>
        </authorList>
    </citation>
    <scope>NUCLEOTIDE SEQUENCE</scope>
    <source>
        <strain evidence="2">Liverpool</strain>
    </source>
</reference>
<dbReference type="EMBL" id="CH477757">
    <property type="protein sequence ID" value="EAT36559.1"/>
    <property type="molecule type" value="Genomic_DNA"/>
</dbReference>